<dbReference type="AlphaFoldDB" id="A0A2M4B796"/>
<organism evidence="1">
    <name type="scientific">Anopheles triannulatus</name>
    <dbReference type="NCBI Taxonomy" id="58253"/>
    <lineage>
        <taxon>Eukaryota</taxon>
        <taxon>Metazoa</taxon>
        <taxon>Ecdysozoa</taxon>
        <taxon>Arthropoda</taxon>
        <taxon>Hexapoda</taxon>
        <taxon>Insecta</taxon>
        <taxon>Pterygota</taxon>
        <taxon>Neoptera</taxon>
        <taxon>Endopterygota</taxon>
        <taxon>Diptera</taxon>
        <taxon>Nematocera</taxon>
        <taxon>Culicoidea</taxon>
        <taxon>Culicidae</taxon>
        <taxon>Anophelinae</taxon>
        <taxon>Anopheles</taxon>
    </lineage>
</organism>
<name>A0A2M4B796_9DIPT</name>
<accession>A0A2M4B796</accession>
<proteinExistence type="predicted"/>
<sequence length="79" mass="8436">MTRTNRARRALAVASTRPAGAAAHAHASGRPAMCWTASSTLQRPAAVASEVAAWSSTRGWDHPCWWCLVGAIGHHPHCH</sequence>
<protein>
    <submittedName>
        <fullName evidence="1">Putative secreted protein</fullName>
    </submittedName>
</protein>
<dbReference type="EMBL" id="GGFK01015613">
    <property type="protein sequence ID" value="MBW48934.1"/>
    <property type="molecule type" value="Transcribed_RNA"/>
</dbReference>
<evidence type="ECO:0000313" key="1">
    <source>
        <dbReference type="EMBL" id="MBW48934.1"/>
    </source>
</evidence>
<reference evidence="1" key="1">
    <citation type="submission" date="2018-01" db="EMBL/GenBank/DDBJ databases">
        <title>An insight into the sialome of Amazonian anophelines.</title>
        <authorList>
            <person name="Ribeiro J.M."/>
            <person name="Scarpassa V."/>
            <person name="Calvo E."/>
        </authorList>
    </citation>
    <scope>NUCLEOTIDE SEQUENCE</scope>
    <source>
        <tissue evidence="1">Salivary glands</tissue>
    </source>
</reference>